<dbReference type="PANTHER" id="PTHR33428">
    <property type="entry name" value="CHLOROPHYLLASE-2, CHLOROPLASTIC"/>
    <property type="match status" value="1"/>
</dbReference>
<evidence type="ECO:0000313" key="2">
    <source>
        <dbReference type="EMBL" id="WTZ14039.1"/>
    </source>
</evidence>
<name>A0AAU3ICA7_9ACTN</name>
<dbReference type="AlphaFoldDB" id="A0AAU3ICA7"/>
<evidence type="ECO:0000259" key="1">
    <source>
        <dbReference type="Pfam" id="PF12740"/>
    </source>
</evidence>
<dbReference type="Pfam" id="PF12740">
    <property type="entry name" value="PETase"/>
    <property type="match status" value="1"/>
</dbReference>
<dbReference type="SUPFAM" id="SSF53474">
    <property type="entry name" value="alpha/beta-Hydrolases"/>
    <property type="match status" value="1"/>
</dbReference>
<sequence length="321" mass="32505">MVRPTHPLGSGARRAVIAFLLGFALLAGSGGLTRAEAAESPTVYPTATYATTVGQDPADIYYPATTTRRLPVALLLQGANVDKSAYEGYARTVAAFGFVVVVPNHTRTLYGVPGLWASSDEGLAAVTWAAAENADADSPLAGRIDADTLVLLGHSFGGAAGLGTVQGQCAPPFCFGLPAGAVKPVQLKAAAFFGTNNVPPGGGAAPAVDNTGVPLALVQGSVDGVAAPAAAQATYEALTATPKALVTVTGANHYGITDAQNPPGALPDASVQTLDQTESIRTSARWSALFLRASLGDGLAAAYVRQWGDGVDNAVTVQQAY</sequence>
<proteinExistence type="predicted"/>
<accession>A0AAU3ICA7</accession>
<dbReference type="PANTHER" id="PTHR33428:SF14">
    <property type="entry name" value="CARBOXYLESTERASE TYPE B DOMAIN-CONTAINING PROTEIN"/>
    <property type="match status" value="1"/>
</dbReference>
<organism evidence="2">
    <name type="scientific">Streptomyces sp. NBC_01393</name>
    <dbReference type="NCBI Taxonomy" id="2903851"/>
    <lineage>
        <taxon>Bacteria</taxon>
        <taxon>Bacillati</taxon>
        <taxon>Actinomycetota</taxon>
        <taxon>Actinomycetes</taxon>
        <taxon>Kitasatosporales</taxon>
        <taxon>Streptomycetaceae</taxon>
        <taxon>Streptomyces</taxon>
    </lineage>
</organism>
<dbReference type="Gene3D" id="3.40.50.1820">
    <property type="entry name" value="alpha/beta hydrolase"/>
    <property type="match status" value="1"/>
</dbReference>
<gene>
    <name evidence="2" type="ORF">OG699_42460</name>
</gene>
<dbReference type="InterPro" id="IPR041127">
    <property type="entry name" value="PET_hydrolase/cutinase-like"/>
</dbReference>
<reference evidence="2" key="1">
    <citation type="submission" date="2022-10" db="EMBL/GenBank/DDBJ databases">
        <title>The complete genomes of actinobacterial strains from the NBC collection.</title>
        <authorList>
            <person name="Joergensen T.S."/>
            <person name="Alvarez Arevalo M."/>
            <person name="Sterndorff E.B."/>
            <person name="Faurdal D."/>
            <person name="Vuksanovic O."/>
            <person name="Mourched A.-S."/>
            <person name="Charusanti P."/>
            <person name="Shaw S."/>
            <person name="Blin K."/>
            <person name="Weber T."/>
        </authorList>
    </citation>
    <scope>NUCLEOTIDE SEQUENCE</scope>
    <source>
        <strain evidence="2">NBC_01393</strain>
    </source>
</reference>
<dbReference type="EMBL" id="CP109546">
    <property type="protein sequence ID" value="WTZ14039.1"/>
    <property type="molecule type" value="Genomic_DNA"/>
</dbReference>
<dbReference type="InterPro" id="IPR029058">
    <property type="entry name" value="AB_hydrolase_fold"/>
</dbReference>
<protein>
    <recommendedName>
        <fullName evidence="1">PET hydrolase/cutinase-like domain-containing protein</fullName>
    </recommendedName>
</protein>
<feature type="domain" description="PET hydrolase/cutinase-like" evidence="1">
    <location>
        <begin position="36"/>
        <end position="162"/>
    </location>
</feature>